<dbReference type="Proteomes" id="UP001434737">
    <property type="component" value="Chromosome"/>
</dbReference>
<proteinExistence type="inferred from homology"/>
<dbReference type="RefSeq" id="WP_300451140.1">
    <property type="nucleotide sequence ID" value="NZ_CP145316.1"/>
</dbReference>
<dbReference type="PANTHER" id="PTHR47529:SF1">
    <property type="entry name" value="PERIPLASMIC CHAPERONE PPID"/>
    <property type="match status" value="1"/>
</dbReference>
<evidence type="ECO:0000256" key="5">
    <source>
        <dbReference type="ARBA" id="ARBA00023136"/>
    </source>
</evidence>
<dbReference type="InterPro" id="IPR000297">
    <property type="entry name" value="PPIase_PpiC"/>
</dbReference>
<reference evidence="10 11" key="1">
    <citation type="submission" date="2024-02" db="EMBL/GenBank/DDBJ databases">
        <title>Genome and pathogenicity analysis of Helicobacter mastomyrinus isolated from mice.</title>
        <authorList>
            <person name="Zhu L."/>
        </authorList>
    </citation>
    <scope>NUCLEOTIDE SEQUENCE [LARGE SCALE GENOMIC DNA]</scope>
    <source>
        <strain evidence="10 11">Hm-17</strain>
    </source>
</reference>
<name>A0ABZ3F828_9HELI</name>
<dbReference type="InterPro" id="IPR027304">
    <property type="entry name" value="Trigger_fact/SurA_dom_sf"/>
</dbReference>
<evidence type="ECO:0000256" key="8">
    <source>
        <dbReference type="SAM" id="Phobius"/>
    </source>
</evidence>
<evidence type="ECO:0000256" key="4">
    <source>
        <dbReference type="ARBA" id="ARBA00022989"/>
    </source>
</evidence>
<dbReference type="InterPro" id="IPR052029">
    <property type="entry name" value="PpiD_chaperone"/>
</dbReference>
<accession>A0ABZ3F828</accession>
<gene>
    <name evidence="10" type="ORF">V3I05_02960</name>
</gene>
<comment type="subcellular location">
    <subcellularLocation>
        <location evidence="1">Cell membrane</location>
        <topology evidence="1">Single-pass type II membrane protein</topology>
    </subcellularLocation>
</comment>
<dbReference type="PANTHER" id="PTHR47529">
    <property type="entry name" value="PEPTIDYL-PROLYL CIS-TRANS ISOMERASE D"/>
    <property type="match status" value="1"/>
</dbReference>
<protein>
    <submittedName>
        <fullName evidence="10">SurA N-terminal domain-containing protein</fullName>
    </submittedName>
</protein>
<evidence type="ECO:0000256" key="6">
    <source>
        <dbReference type="ARBA" id="ARBA00023186"/>
    </source>
</evidence>
<evidence type="ECO:0000256" key="2">
    <source>
        <dbReference type="ARBA" id="ARBA00022475"/>
    </source>
</evidence>
<comment type="similarity">
    <text evidence="7">Belongs to the PpiD chaperone family.</text>
</comment>
<feature type="transmembrane region" description="Helical" evidence="8">
    <location>
        <begin position="12"/>
        <end position="32"/>
    </location>
</feature>
<dbReference type="SUPFAM" id="SSF109998">
    <property type="entry name" value="Triger factor/SurA peptide-binding domain-like"/>
    <property type="match status" value="1"/>
</dbReference>
<evidence type="ECO:0000313" key="11">
    <source>
        <dbReference type="Proteomes" id="UP001434737"/>
    </source>
</evidence>
<keyword evidence="11" id="KW-1185">Reference proteome</keyword>
<keyword evidence="6" id="KW-0143">Chaperone</keyword>
<evidence type="ECO:0000256" key="7">
    <source>
        <dbReference type="ARBA" id="ARBA00038408"/>
    </source>
</evidence>
<evidence type="ECO:0000259" key="9">
    <source>
        <dbReference type="Pfam" id="PF13145"/>
    </source>
</evidence>
<evidence type="ECO:0000256" key="3">
    <source>
        <dbReference type="ARBA" id="ARBA00022692"/>
    </source>
</evidence>
<dbReference type="Pfam" id="PF13145">
    <property type="entry name" value="Rotamase_2"/>
    <property type="match status" value="1"/>
</dbReference>
<dbReference type="EMBL" id="CP145316">
    <property type="protein sequence ID" value="XAM18657.1"/>
    <property type="molecule type" value="Genomic_DNA"/>
</dbReference>
<organism evidence="10 11">
    <name type="scientific">Helicobacter mastomyrinus</name>
    <dbReference type="NCBI Taxonomy" id="287948"/>
    <lineage>
        <taxon>Bacteria</taxon>
        <taxon>Pseudomonadati</taxon>
        <taxon>Campylobacterota</taxon>
        <taxon>Epsilonproteobacteria</taxon>
        <taxon>Campylobacterales</taxon>
        <taxon>Helicobacteraceae</taxon>
        <taxon>Helicobacter</taxon>
    </lineage>
</organism>
<keyword evidence="5 8" id="KW-0472">Membrane</keyword>
<evidence type="ECO:0000313" key="10">
    <source>
        <dbReference type="EMBL" id="XAM18657.1"/>
    </source>
</evidence>
<dbReference type="Pfam" id="PF13624">
    <property type="entry name" value="SurA_N_3"/>
    <property type="match status" value="1"/>
</dbReference>
<sequence>MITWMQKHKKWLVVTIWISAIAFIGAGMVNWGSYGFGTSNDKVARVGEIDIRIPDYQRVYNNVLREYAQIPQLGGILDEAQAKQLGIPQIALERVIQQTQLLNFARDLGLRVSDDEVGQEILHANVYVDENGHFSQDVYKAALKEMHISTNEFEENIRNALLIEKVFTLMNANPALVPTWFVTPLERQTIQLAYGISDRLMVKSIPISQIRISATDDELKAFWELNANNWKTPMEFEIEYILVPFSEQHPDKEALREHYENFKSDYLDESGHLMSMEQAMDRLTYDVQKVEAERIAKREYRDLRNGSKSGITRTIKEDEGFFVKRGIDLVVADIKAAHEGQVLKPIEADEGFVTLKVLHKKESVNKRFEEAKSAVKEQYIRQKTKDGLVALAKESVKDFKGIDIGFVDRFYKGTILALNDTQKAHFLSQVFSSQALEGYVLFDDQAVLYRVLEQSYKINNQADDITMSAKNMKFQVTFDALVEYLHNTYKTTIYIDVTK</sequence>
<dbReference type="Gene3D" id="1.10.4030.10">
    <property type="entry name" value="Porin chaperone SurA, peptide-binding domain"/>
    <property type="match status" value="1"/>
</dbReference>
<keyword evidence="2" id="KW-1003">Cell membrane</keyword>
<evidence type="ECO:0000256" key="1">
    <source>
        <dbReference type="ARBA" id="ARBA00004401"/>
    </source>
</evidence>
<keyword evidence="3 8" id="KW-0812">Transmembrane</keyword>
<keyword evidence="4 8" id="KW-1133">Transmembrane helix</keyword>
<feature type="domain" description="PpiC" evidence="9">
    <location>
        <begin position="250"/>
        <end position="372"/>
    </location>
</feature>